<evidence type="ECO:0000313" key="3">
    <source>
        <dbReference type="EMBL" id="EYF05942.1"/>
    </source>
</evidence>
<keyword evidence="2" id="KW-0732">Signal</keyword>
<dbReference type="PROSITE" id="PS51257">
    <property type="entry name" value="PROKAR_LIPOPROTEIN"/>
    <property type="match status" value="1"/>
</dbReference>
<dbReference type="Proteomes" id="UP000019678">
    <property type="component" value="Unassembled WGS sequence"/>
</dbReference>
<name>A0A017TAK6_9BACT</name>
<feature type="compositionally biased region" description="Low complexity" evidence="1">
    <location>
        <begin position="39"/>
        <end position="94"/>
    </location>
</feature>
<organism evidence="3 4">
    <name type="scientific">Chondromyces apiculatus DSM 436</name>
    <dbReference type="NCBI Taxonomy" id="1192034"/>
    <lineage>
        <taxon>Bacteria</taxon>
        <taxon>Pseudomonadati</taxon>
        <taxon>Myxococcota</taxon>
        <taxon>Polyangia</taxon>
        <taxon>Polyangiales</taxon>
        <taxon>Polyangiaceae</taxon>
        <taxon>Chondromyces</taxon>
    </lineage>
</organism>
<protein>
    <submittedName>
        <fullName evidence="3">Uncharacterized protein</fullName>
    </submittedName>
</protein>
<feature type="signal peptide" evidence="2">
    <location>
        <begin position="1"/>
        <end position="21"/>
    </location>
</feature>
<dbReference type="AlphaFoldDB" id="A0A017TAK6"/>
<reference evidence="3 4" key="1">
    <citation type="submission" date="2013-05" db="EMBL/GenBank/DDBJ databases">
        <title>Genome assembly of Chondromyces apiculatus DSM 436.</title>
        <authorList>
            <person name="Sharma G."/>
            <person name="Khatri I."/>
            <person name="Kaur C."/>
            <person name="Mayilraj S."/>
            <person name="Subramanian S."/>
        </authorList>
    </citation>
    <scope>NUCLEOTIDE SEQUENCE [LARGE SCALE GENOMIC DNA]</scope>
    <source>
        <strain evidence="3 4">DSM 436</strain>
    </source>
</reference>
<evidence type="ECO:0000256" key="1">
    <source>
        <dbReference type="SAM" id="MobiDB-lite"/>
    </source>
</evidence>
<feature type="chain" id="PRO_5001496741" evidence="2">
    <location>
        <begin position="22"/>
        <end position="148"/>
    </location>
</feature>
<sequence length="148" mass="15452">MKRAISSRIFGLLALALGAAAVTSMGCRGNEAEDPQSVQQGNAYGQQYPQQPYGQQPYGQQPYGQQPYGQPQTQQYPQQQYPTTPAPTQTAPAAPANPLALPCQNDGVCGTHKCNLQTQKCAFPCAVSATDCGAGFGCMGGVCLPGVP</sequence>
<accession>A0A017TAK6</accession>
<keyword evidence="4" id="KW-1185">Reference proteome</keyword>
<dbReference type="RefSeq" id="WP_156040783.1">
    <property type="nucleotide sequence ID" value="NZ_ASRX01000019.1"/>
</dbReference>
<dbReference type="EMBL" id="ASRX01000019">
    <property type="protein sequence ID" value="EYF05942.1"/>
    <property type="molecule type" value="Genomic_DNA"/>
</dbReference>
<comment type="caution">
    <text evidence="3">The sequence shown here is derived from an EMBL/GenBank/DDBJ whole genome shotgun (WGS) entry which is preliminary data.</text>
</comment>
<gene>
    <name evidence="3" type="ORF">CAP_2401</name>
</gene>
<feature type="region of interest" description="Disordered" evidence="1">
    <location>
        <begin position="27"/>
        <end position="94"/>
    </location>
</feature>
<evidence type="ECO:0000256" key="2">
    <source>
        <dbReference type="SAM" id="SignalP"/>
    </source>
</evidence>
<dbReference type="OrthoDB" id="5526701at2"/>
<evidence type="ECO:0000313" key="4">
    <source>
        <dbReference type="Proteomes" id="UP000019678"/>
    </source>
</evidence>
<proteinExistence type="predicted"/>